<proteinExistence type="predicted"/>
<organism evidence="2 3">
    <name type="scientific">Pseudomonas fluorescens</name>
    <dbReference type="NCBI Taxonomy" id="294"/>
    <lineage>
        <taxon>Bacteria</taxon>
        <taxon>Pseudomonadati</taxon>
        <taxon>Pseudomonadota</taxon>
        <taxon>Gammaproteobacteria</taxon>
        <taxon>Pseudomonadales</taxon>
        <taxon>Pseudomonadaceae</taxon>
        <taxon>Pseudomonas</taxon>
    </lineage>
</organism>
<evidence type="ECO:0000313" key="2">
    <source>
        <dbReference type="EMBL" id="SQF89473.1"/>
    </source>
</evidence>
<sequence length="115" mass="12932">MSIMTTHTTPGVASRLGYGLGVIVRAVWFSSNPTWRWVKRLALITFAAYSWHWFAHAFLAVLMAGFVIAVVVVSFSSRRKETSNEVFGVGWQNGPDGWGYYDMYGNCHTFGDDDE</sequence>
<dbReference type="AlphaFoldDB" id="A0A8B4I359"/>
<accession>A0A8B4I359</accession>
<protein>
    <recommendedName>
        <fullName evidence="4">DUF3742 domain-containing protein</fullName>
    </recommendedName>
</protein>
<gene>
    <name evidence="2" type="ORF">NCTC10038_00855</name>
</gene>
<keyword evidence="1" id="KW-0812">Transmembrane</keyword>
<dbReference type="Proteomes" id="UP000248640">
    <property type="component" value="Chromosome 1"/>
</dbReference>
<name>A0A8B4I359_PSEFL</name>
<reference evidence="2 3" key="1">
    <citation type="submission" date="2018-06" db="EMBL/GenBank/DDBJ databases">
        <authorList>
            <consortium name="Pathogen Informatics"/>
            <person name="Doyle S."/>
        </authorList>
    </citation>
    <scope>NUCLEOTIDE SEQUENCE [LARGE SCALE GENOMIC DNA]</scope>
    <source>
        <strain evidence="2 3">NCTC10038</strain>
    </source>
</reference>
<evidence type="ECO:0008006" key="4">
    <source>
        <dbReference type="Google" id="ProtNLM"/>
    </source>
</evidence>
<feature type="transmembrane region" description="Helical" evidence="1">
    <location>
        <begin position="12"/>
        <end position="31"/>
    </location>
</feature>
<evidence type="ECO:0000256" key="1">
    <source>
        <dbReference type="SAM" id="Phobius"/>
    </source>
</evidence>
<feature type="transmembrane region" description="Helical" evidence="1">
    <location>
        <begin position="51"/>
        <end position="75"/>
    </location>
</feature>
<evidence type="ECO:0000313" key="3">
    <source>
        <dbReference type="Proteomes" id="UP000248640"/>
    </source>
</evidence>
<keyword evidence="1" id="KW-1133">Transmembrane helix</keyword>
<dbReference type="EMBL" id="LS483372">
    <property type="protein sequence ID" value="SQF89473.1"/>
    <property type="molecule type" value="Genomic_DNA"/>
</dbReference>
<keyword evidence="1" id="KW-0472">Membrane</keyword>